<keyword evidence="7 9" id="KW-0503">Monooxygenase</keyword>
<dbReference type="SUPFAM" id="SSF48264">
    <property type="entry name" value="Cytochrome P450"/>
    <property type="match status" value="1"/>
</dbReference>
<dbReference type="InterPro" id="IPR050121">
    <property type="entry name" value="Cytochrome_P450_monoxygenase"/>
</dbReference>
<keyword evidence="4 8" id="KW-0479">Metal-binding</keyword>
<evidence type="ECO:0000256" key="1">
    <source>
        <dbReference type="ARBA" id="ARBA00001971"/>
    </source>
</evidence>
<dbReference type="Pfam" id="PF00067">
    <property type="entry name" value="p450"/>
    <property type="match status" value="1"/>
</dbReference>
<dbReference type="AlphaFoldDB" id="A0A0D2HQZ0"/>
<keyword evidence="12" id="KW-1185">Reference proteome</keyword>
<accession>A0A0D2HQZ0</accession>
<keyword evidence="10" id="KW-0472">Membrane</keyword>
<evidence type="ECO:0000313" key="11">
    <source>
        <dbReference type="EMBL" id="KIW93275.1"/>
    </source>
</evidence>
<comment type="similarity">
    <text evidence="2 9">Belongs to the cytochrome P450 family.</text>
</comment>
<keyword evidence="3 8" id="KW-0349">Heme</keyword>
<sequence>MAGWVLSEVSSSRILGTIIHYRDSLPLISLIALISYVVVKSIYRVYFHPLAKYPGPFWAKVTSLYDFYQALSEHRAHNFLALHKKYGPIVRYAPDKLVFNEPQAWQDIYGYKANVRKSDLFTASQSNPESTDTFSELYKEPALKKRKVLSYGFSESSLRSFEAYMLDQINIFCRQLVSAETEKVKDMSLWFNYLSYDIMGELVFGRGFGMLTDPSLRYILDLIDSTVFSYLLGGIIPWLHKSGIITLLMPRIYFMRKKFVAESTKRIVERIKLGPDAVGVNGRKDFFHYLLNGKDENGNPLSHARLGAEGVLLILAGSDTSSASMAGTLFYLMQQVRCQKKLFEELDGTFDNVDEIRLGDKLTSCVYLRACVDEALRMASAGPGVSERTVLKGGTIINNEYFPEGTTVGAGGWATSYNSKYIRDPEKYWPERHIPSDEITAEEVQIAHSAYWPFGLGARKCVGMKVALNELHLTIARVIYLFEVISERPEEFQKNFEILDHQNPKKTGPFASFRLRPGRKLPDTRPTEMQAEVPEGIIDESSVAMSGLNV</sequence>
<dbReference type="GO" id="GO:0004497">
    <property type="term" value="F:monooxygenase activity"/>
    <property type="evidence" value="ECO:0007669"/>
    <property type="project" value="UniProtKB-KW"/>
</dbReference>
<proteinExistence type="inferred from homology"/>
<keyword evidence="6 8" id="KW-0408">Iron</keyword>
<evidence type="ECO:0000256" key="10">
    <source>
        <dbReference type="SAM" id="Phobius"/>
    </source>
</evidence>
<keyword evidence="10" id="KW-1133">Transmembrane helix</keyword>
<dbReference type="EMBL" id="KN846987">
    <property type="protein sequence ID" value="KIW93275.1"/>
    <property type="molecule type" value="Genomic_DNA"/>
</dbReference>
<dbReference type="InterPro" id="IPR017972">
    <property type="entry name" value="Cyt_P450_CS"/>
</dbReference>
<evidence type="ECO:0000256" key="7">
    <source>
        <dbReference type="ARBA" id="ARBA00023033"/>
    </source>
</evidence>
<dbReference type="InterPro" id="IPR001128">
    <property type="entry name" value="Cyt_P450"/>
</dbReference>
<evidence type="ECO:0000256" key="2">
    <source>
        <dbReference type="ARBA" id="ARBA00010617"/>
    </source>
</evidence>
<dbReference type="Gene3D" id="1.10.630.10">
    <property type="entry name" value="Cytochrome P450"/>
    <property type="match status" value="1"/>
</dbReference>
<dbReference type="Proteomes" id="UP000053789">
    <property type="component" value="Unassembled WGS sequence"/>
</dbReference>
<evidence type="ECO:0000313" key="12">
    <source>
        <dbReference type="Proteomes" id="UP000053789"/>
    </source>
</evidence>
<keyword evidence="10" id="KW-0812">Transmembrane</keyword>
<dbReference type="PANTHER" id="PTHR24305">
    <property type="entry name" value="CYTOCHROME P450"/>
    <property type="match status" value="1"/>
</dbReference>
<dbReference type="InterPro" id="IPR002401">
    <property type="entry name" value="Cyt_P450_E_grp-I"/>
</dbReference>
<dbReference type="HOGENOM" id="CLU_001570_14_11_1"/>
<protein>
    <recommendedName>
        <fullName evidence="13">Cytochrome P450 monooxygenase</fullName>
    </recommendedName>
</protein>
<dbReference type="VEuPathDB" id="FungiDB:Z519_05880"/>
<dbReference type="GO" id="GO:0016705">
    <property type="term" value="F:oxidoreductase activity, acting on paired donors, with incorporation or reduction of molecular oxygen"/>
    <property type="evidence" value="ECO:0007669"/>
    <property type="project" value="InterPro"/>
</dbReference>
<keyword evidence="5 9" id="KW-0560">Oxidoreductase</keyword>
<dbReference type="GO" id="GO:0005506">
    <property type="term" value="F:iron ion binding"/>
    <property type="evidence" value="ECO:0007669"/>
    <property type="project" value="InterPro"/>
</dbReference>
<dbReference type="PRINTS" id="PR00463">
    <property type="entry name" value="EP450I"/>
</dbReference>
<dbReference type="GeneID" id="27698808"/>
<gene>
    <name evidence="11" type="ORF">Z519_05880</name>
</gene>
<name>A0A0D2HQZ0_CLAB1</name>
<feature type="transmembrane region" description="Helical" evidence="10">
    <location>
        <begin position="228"/>
        <end position="249"/>
    </location>
</feature>
<dbReference type="GO" id="GO:0020037">
    <property type="term" value="F:heme binding"/>
    <property type="evidence" value="ECO:0007669"/>
    <property type="project" value="InterPro"/>
</dbReference>
<evidence type="ECO:0000256" key="5">
    <source>
        <dbReference type="ARBA" id="ARBA00023002"/>
    </source>
</evidence>
<organism evidence="11 12">
    <name type="scientific">Cladophialophora bantiana (strain ATCC 10958 / CBS 173.52 / CDC B-1940 / NIH 8579)</name>
    <name type="common">Xylohypha bantiana</name>
    <dbReference type="NCBI Taxonomy" id="1442370"/>
    <lineage>
        <taxon>Eukaryota</taxon>
        <taxon>Fungi</taxon>
        <taxon>Dikarya</taxon>
        <taxon>Ascomycota</taxon>
        <taxon>Pezizomycotina</taxon>
        <taxon>Eurotiomycetes</taxon>
        <taxon>Chaetothyriomycetidae</taxon>
        <taxon>Chaetothyriales</taxon>
        <taxon>Herpotrichiellaceae</taxon>
        <taxon>Cladophialophora</taxon>
    </lineage>
</organism>
<dbReference type="PANTHER" id="PTHR24305:SF237">
    <property type="entry name" value="CYTOCHROME P450 MONOOXYGENASE ATNE-RELATED"/>
    <property type="match status" value="1"/>
</dbReference>
<dbReference type="CDD" id="cd11061">
    <property type="entry name" value="CYP67-like"/>
    <property type="match status" value="1"/>
</dbReference>
<dbReference type="RefSeq" id="XP_016619944.1">
    <property type="nucleotide sequence ID" value="XM_016763620.1"/>
</dbReference>
<dbReference type="OrthoDB" id="1470350at2759"/>
<comment type="cofactor">
    <cofactor evidence="1 8">
        <name>heme</name>
        <dbReference type="ChEBI" id="CHEBI:30413"/>
    </cofactor>
</comment>
<dbReference type="InterPro" id="IPR036396">
    <property type="entry name" value="Cyt_P450_sf"/>
</dbReference>
<feature type="binding site" description="axial binding residue" evidence="8">
    <location>
        <position position="461"/>
    </location>
    <ligand>
        <name>heme</name>
        <dbReference type="ChEBI" id="CHEBI:30413"/>
    </ligand>
    <ligandPart>
        <name>Fe</name>
        <dbReference type="ChEBI" id="CHEBI:18248"/>
    </ligandPart>
</feature>
<evidence type="ECO:0000256" key="4">
    <source>
        <dbReference type="ARBA" id="ARBA00022723"/>
    </source>
</evidence>
<evidence type="ECO:0000256" key="6">
    <source>
        <dbReference type="ARBA" id="ARBA00023004"/>
    </source>
</evidence>
<feature type="transmembrane region" description="Helical" evidence="10">
    <location>
        <begin position="25"/>
        <end position="43"/>
    </location>
</feature>
<evidence type="ECO:0000256" key="9">
    <source>
        <dbReference type="RuleBase" id="RU000461"/>
    </source>
</evidence>
<reference evidence="11" key="1">
    <citation type="submission" date="2015-01" db="EMBL/GenBank/DDBJ databases">
        <title>The Genome Sequence of Cladophialophora bantiana CBS 173.52.</title>
        <authorList>
            <consortium name="The Broad Institute Genomics Platform"/>
            <person name="Cuomo C."/>
            <person name="de Hoog S."/>
            <person name="Gorbushina A."/>
            <person name="Stielow B."/>
            <person name="Teixiera M."/>
            <person name="Abouelleil A."/>
            <person name="Chapman S.B."/>
            <person name="Priest M."/>
            <person name="Young S.K."/>
            <person name="Wortman J."/>
            <person name="Nusbaum C."/>
            <person name="Birren B."/>
        </authorList>
    </citation>
    <scope>NUCLEOTIDE SEQUENCE [LARGE SCALE GENOMIC DNA]</scope>
    <source>
        <strain evidence="11">CBS 173.52</strain>
    </source>
</reference>
<dbReference type="PROSITE" id="PS00086">
    <property type="entry name" value="CYTOCHROME_P450"/>
    <property type="match status" value="1"/>
</dbReference>
<evidence type="ECO:0008006" key="13">
    <source>
        <dbReference type="Google" id="ProtNLM"/>
    </source>
</evidence>
<dbReference type="PRINTS" id="PR00385">
    <property type="entry name" value="P450"/>
</dbReference>
<evidence type="ECO:0000256" key="3">
    <source>
        <dbReference type="ARBA" id="ARBA00022617"/>
    </source>
</evidence>
<evidence type="ECO:0000256" key="8">
    <source>
        <dbReference type="PIRSR" id="PIRSR602401-1"/>
    </source>
</evidence>